<evidence type="ECO:0000256" key="12">
    <source>
        <dbReference type="PIRSR" id="PIRSR006769-2"/>
    </source>
</evidence>
<feature type="active site" description="Proton donor" evidence="11">
    <location>
        <position position="56"/>
    </location>
</feature>
<feature type="binding site" evidence="13">
    <location>
        <position position="79"/>
    </location>
    <ligand>
        <name>Zn(2+)</name>
        <dbReference type="ChEBI" id="CHEBI:29105"/>
        <note>catalytic</note>
    </ligand>
</feature>
<keyword evidence="10 13" id="KW-0479">Metal-binding</keyword>
<reference evidence="15 17" key="1">
    <citation type="submission" date="2019-12" db="EMBL/GenBank/DDBJ databases">
        <title>Genomic-based taxomic classification of the family Erythrobacteraceae.</title>
        <authorList>
            <person name="Xu L."/>
        </authorList>
    </citation>
    <scope>NUCLEOTIDE SEQUENCE [LARGE SCALE GENOMIC DNA]</scope>
    <source>
        <strain evidence="15 17">JCM 16677</strain>
    </source>
</reference>
<gene>
    <name evidence="15" type="primary">ribD</name>
    <name evidence="15" type="ORF">GRI94_05955</name>
    <name evidence="16" type="ORF">GRI94_20045</name>
</gene>
<dbReference type="PIRSF" id="PIRSF006769">
    <property type="entry name" value="RibD"/>
    <property type="match status" value="1"/>
</dbReference>
<sequence length="325" mass="35067">MESEPTDLDWLDAAAALAGRGRPRSSPNPAVGCILVKDGVVVGRGWTQPGGRPHAEAQALGMAGPDARGAVAYVTLEPCAHRSDRGPSCADLLVEAAPARVVVAQTDPDPRTDGEGIERLKRAGITVDYCDSIAARRSLDGFLTLQRFNRPHVTLKLAMSLDGCIALPDGESQWITGEEARAHVHSRRAMADAILVGGGTWRKDLPRLTVRLPGLEERSPQRVVLTRGVPIDGVKIINTPAQICTLERTQYLYVEGGAQTGASFLAEDLVDRLEIYRAPIVIGKGMPSLGDIGLTDLAGAHGRWRLVERRQLGSDCYEAYERIRD</sequence>
<dbReference type="Gene3D" id="3.40.140.10">
    <property type="entry name" value="Cytidine Deaminase, domain 2"/>
    <property type="match status" value="1"/>
</dbReference>
<dbReference type="SUPFAM" id="SSF53927">
    <property type="entry name" value="Cytidine deaminase-like"/>
    <property type="match status" value="1"/>
</dbReference>
<dbReference type="UniPathway" id="UPA00275">
    <property type="reaction ID" value="UER00401"/>
</dbReference>
<keyword evidence="8 10" id="KW-0560">Oxidoreductase</keyword>
<feature type="binding site" evidence="12">
    <location>
        <position position="174"/>
    </location>
    <ligand>
        <name>NADP(+)</name>
        <dbReference type="ChEBI" id="CHEBI:58349"/>
    </ligand>
</feature>
<dbReference type="InterPro" id="IPR024072">
    <property type="entry name" value="DHFR-like_dom_sf"/>
</dbReference>
<keyword evidence="7 10" id="KW-0521">NADP</keyword>
<name>A0A845AS77_9SPHN</name>
<dbReference type="SUPFAM" id="SSF53597">
    <property type="entry name" value="Dihydrofolate reductase-like"/>
    <property type="match status" value="1"/>
</dbReference>
<dbReference type="EC" id="3.5.4.26" evidence="10"/>
<dbReference type="Pfam" id="PF00383">
    <property type="entry name" value="dCMP_cyt_deam_1"/>
    <property type="match status" value="1"/>
</dbReference>
<dbReference type="EMBL" id="WTYE01000001">
    <property type="protein sequence ID" value="MXP31366.1"/>
    <property type="molecule type" value="Genomic_DNA"/>
</dbReference>
<comment type="catalytic activity">
    <reaction evidence="10">
        <text>2,5-diamino-6-hydroxy-4-(5-phosphoribosylamino)-pyrimidine + H2O + H(+) = 5-amino-6-(5-phospho-D-ribosylamino)uracil + NH4(+)</text>
        <dbReference type="Rhea" id="RHEA:21868"/>
        <dbReference type="ChEBI" id="CHEBI:15377"/>
        <dbReference type="ChEBI" id="CHEBI:15378"/>
        <dbReference type="ChEBI" id="CHEBI:28938"/>
        <dbReference type="ChEBI" id="CHEBI:58453"/>
        <dbReference type="ChEBI" id="CHEBI:58614"/>
        <dbReference type="EC" id="3.5.4.26"/>
    </reaction>
</comment>
<organism evidence="15 17">
    <name type="scientific">Parerythrobacter jejuensis</name>
    <dbReference type="NCBI Taxonomy" id="795812"/>
    <lineage>
        <taxon>Bacteria</taxon>
        <taxon>Pseudomonadati</taxon>
        <taxon>Pseudomonadota</taxon>
        <taxon>Alphaproteobacteria</taxon>
        <taxon>Sphingomonadales</taxon>
        <taxon>Erythrobacteraceae</taxon>
        <taxon>Parerythrobacter</taxon>
    </lineage>
</organism>
<feature type="binding site" evidence="12">
    <location>
        <position position="188"/>
    </location>
    <ligand>
        <name>substrate</name>
    </ligand>
</feature>
<dbReference type="OrthoDB" id="9800865at2"/>
<keyword evidence="17" id="KW-1185">Reference proteome</keyword>
<evidence type="ECO:0000256" key="3">
    <source>
        <dbReference type="ARBA" id="ARBA00004910"/>
    </source>
</evidence>
<comment type="cofactor">
    <cofactor evidence="10 13">
        <name>Zn(2+)</name>
        <dbReference type="ChEBI" id="CHEBI:29105"/>
    </cofactor>
    <text evidence="10 13">Binds 1 zinc ion.</text>
</comment>
<evidence type="ECO:0000256" key="10">
    <source>
        <dbReference type="PIRNR" id="PIRNR006769"/>
    </source>
</evidence>
<feature type="domain" description="CMP/dCMP-type deaminase" evidence="14">
    <location>
        <begin position="5"/>
        <end position="128"/>
    </location>
</feature>
<evidence type="ECO:0000256" key="11">
    <source>
        <dbReference type="PIRSR" id="PIRSR006769-1"/>
    </source>
</evidence>
<comment type="pathway">
    <text evidence="3 10">Cofactor biosynthesis; riboflavin biosynthesis; 5-amino-6-(D-ribitylamino)uracil from GTP: step 3/4.</text>
</comment>
<dbReference type="Proteomes" id="UP000446786">
    <property type="component" value="Unassembled WGS sequence"/>
</dbReference>
<comment type="similarity">
    <text evidence="4 10">In the N-terminal section; belongs to the cytidine and deoxycytidylate deaminase family.</text>
</comment>
<dbReference type="RefSeq" id="WP_160778818.1">
    <property type="nucleotide sequence ID" value="NZ_BAAAZF010000001.1"/>
</dbReference>
<proteinExistence type="inferred from homology"/>
<feature type="binding site" evidence="12">
    <location>
        <position position="172"/>
    </location>
    <ligand>
        <name>substrate</name>
    </ligand>
</feature>
<dbReference type="Pfam" id="PF01872">
    <property type="entry name" value="RibD_C"/>
    <property type="match status" value="2"/>
</dbReference>
<dbReference type="EC" id="1.1.1.193" evidence="10"/>
<comment type="pathway">
    <text evidence="2 10">Cofactor biosynthesis; riboflavin biosynthesis; 5-amino-6-(D-ribitylamino)uracil from GTP: step 2/4.</text>
</comment>
<feature type="binding site" evidence="13">
    <location>
        <position position="89"/>
    </location>
    <ligand>
        <name>Zn(2+)</name>
        <dbReference type="ChEBI" id="CHEBI:29105"/>
        <note>catalytic</note>
    </ligand>
</feature>
<comment type="caution">
    <text evidence="15">The sequence shown here is derived from an EMBL/GenBank/DDBJ whole genome shotgun (WGS) entry which is preliminary data.</text>
</comment>
<keyword evidence="10 13" id="KW-0862">Zinc</keyword>
<evidence type="ECO:0000256" key="4">
    <source>
        <dbReference type="ARBA" id="ARBA00005259"/>
    </source>
</evidence>
<feature type="binding site" evidence="12">
    <location>
        <position position="211"/>
    </location>
    <ligand>
        <name>substrate</name>
    </ligand>
</feature>
<evidence type="ECO:0000256" key="7">
    <source>
        <dbReference type="ARBA" id="ARBA00022857"/>
    </source>
</evidence>
<dbReference type="GO" id="GO:0008703">
    <property type="term" value="F:5-amino-6-(5-phosphoribosylamino)uracil reductase activity"/>
    <property type="evidence" value="ECO:0007669"/>
    <property type="project" value="UniProtKB-EC"/>
</dbReference>
<dbReference type="PANTHER" id="PTHR38011">
    <property type="entry name" value="DIHYDROFOLATE REDUCTASE FAMILY PROTEIN (AFU_ORTHOLOGUE AFUA_8G06820)"/>
    <property type="match status" value="1"/>
</dbReference>
<dbReference type="EMBL" id="WTYE01000001">
    <property type="protein sequence ID" value="MXP34126.1"/>
    <property type="molecule type" value="Genomic_DNA"/>
</dbReference>
<protein>
    <recommendedName>
        <fullName evidence="10">Riboflavin biosynthesis protein RibD</fullName>
    </recommendedName>
    <domain>
        <recommendedName>
            <fullName evidence="10">Diaminohydroxyphosphoribosylaminopyrimidine deaminase</fullName>
            <shortName evidence="10">DRAP deaminase</shortName>
            <ecNumber evidence="10">3.5.4.26</ecNumber>
        </recommendedName>
        <alternativeName>
            <fullName evidence="10">Riboflavin-specific deaminase</fullName>
        </alternativeName>
    </domain>
    <domain>
        <recommendedName>
            <fullName evidence="10">5-amino-6-(5-phosphoribosylamino)uracil reductase</fullName>
            <ecNumber evidence="10">1.1.1.193</ecNumber>
        </recommendedName>
        <alternativeName>
            <fullName evidence="10">HTP reductase</fullName>
        </alternativeName>
    </domain>
</protein>
<dbReference type="InterPro" id="IPR002734">
    <property type="entry name" value="RibDG_C"/>
</dbReference>
<feature type="binding site" evidence="12">
    <location>
        <position position="200"/>
    </location>
    <ligand>
        <name>NADP(+)</name>
        <dbReference type="ChEBI" id="CHEBI:58349"/>
    </ligand>
</feature>
<dbReference type="GO" id="GO:0009231">
    <property type="term" value="P:riboflavin biosynthetic process"/>
    <property type="evidence" value="ECO:0007669"/>
    <property type="project" value="UniProtKB-UniPathway"/>
</dbReference>
<evidence type="ECO:0000259" key="14">
    <source>
        <dbReference type="PROSITE" id="PS51747"/>
    </source>
</evidence>
<dbReference type="PANTHER" id="PTHR38011:SF7">
    <property type="entry name" value="2,5-DIAMINO-6-RIBOSYLAMINO-4(3H)-PYRIMIDINONE 5'-PHOSPHATE REDUCTASE"/>
    <property type="match status" value="1"/>
</dbReference>
<evidence type="ECO:0000256" key="8">
    <source>
        <dbReference type="ARBA" id="ARBA00023002"/>
    </source>
</evidence>
<evidence type="ECO:0000256" key="2">
    <source>
        <dbReference type="ARBA" id="ARBA00004882"/>
    </source>
</evidence>
<evidence type="ECO:0000256" key="9">
    <source>
        <dbReference type="ARBA" id="ARBA00023268"/>
    </source>
</evidence>
<evidence type="ECO:0000313" key="15">
    <source>
        <dbReference type="EMBL" id="MXP31366.1"/>
    </source>
</evidence>
<feature type="binding site" evidence="12">
    <location>
        <begin position="257"/>
        <end position="263"/>
    </location>
    <ligand>
        <name>NADP(+)</name>
        <dbReference type="ChEBI" id="CHEBI:58349"/>
    </ligand>
</feature>
<evidence type="ECO:0000256" key="1">
    <source>
        <dbReference type="ARBA" id="ARBA00002151"/>
    </source>
</evidence>
<feature type="binding site" evidence="13">
    <location>
        <position position="54"/>
    </location>
    <ligand>
        <name>Zn(2+)</name>
        <dbReference type="ChEBI" id="CHEBI:29105"/>
        <note>catalytic</note>
    </ligand>
</feature>
<dbReference type="PROSITE" id="PS51747">
    <property type="entry name" value="CYT_DCMP_DEAMINASES_2"/>
    <property type="match status" value="1"/>
</dbReference>
<comment type="similarity">
    <text evidence="5 10">In the C-terminal section; belongs to the HTP reductase family.</text>
</comment>
<dbReference type="GO" id="GO:0008835">
    <property type="term" value="F:diaminohydroxyphosphoribosylaminopyrimidine deaminase activity"/>
    <property type="evidence" value="ECO:0007669"/>
    <property type="project" value="UniProtKB-EC"/>
</dbReference>
<comment type="catalytic activity">
    <reaction evidence="10">
        <text>5-amino-6-(5-phospho-D-ribitylamino)uracil + NADP(+) = 5-amino-6-(5-phospho-D-ribosylamino)uracil + NADPH + H(+)</text>
        <dbReference type="Rhea" id="RHEA:17845"/>
        <dbReference type="ChEBI" id="CHEBI:15378"/>
        <dbReference type="ChEBI" id="CHEBI:57783"/>
        <dbReference type="ChEBI" id="CHEBI:58349"/>
        <dbReference type="ChEBI" id="CHEBI:58421"/>
        <dbReference type="ChEBI" id="CHEBI:58453"/>
        <dbReference type="EC" id="1.1.1.193"/>
    </reaction>
</comment>
<dbReference type="GO" id="GO:0046872">
    <property type="term" value="F:metal ion binding"/>
    <property type="evidence" value="ECO:0007669"/>
    <property type="project" value="UniProtKB-KW"/>
</dbReference>
<keyword evidence="10 15" id="KW-0378">Hydrolase</keyword>
<accession>A0A845AS77</accession>
<feature type="binding site" evidence="12">
    <location>
        <position position="158"/>
    </location>
    <ligand>
        <name>NADP(+)</name>
        <dbReference type="ChEBI" id="CHEBI:58349"/>
    </ligand>
</feature>
<dbReference type="InterPro" id="IPR004794">
    <property type="entry name" value="Eubact_RibD"/>
</dbReference>
<evidence type="ECO:0000256" key="6">
    <source>
        <dbReference type="ARBA" id="ARBA00022619"/>
    </source>
</evidence>
<evidence type="ECO:0000313" key="17">
    <source>
        <dbReference type="Proteomes" id="UP000446786"/>
    </source>
</evidence>
<keyword evidence="6 10" id="KW-0686">Riboflavin biosynthesis</keyword>
<feature type="binding site" evidence="12">
    <location>
        <position position="208"/>
    </location>
    <ligand>
        <name>substrate</name>
    </ligand>
</feature>
<comment type="function">
    <text evidence="1 10">Converts 2,5-diamino-6-(ribosylamino)-4(3h)-pyrimidinone 5'-phosphate into 5-amino-6-(ribosylamino)-2,4(1h,3h)-pyrimidinedione 5'-phosphate.</text>
</comment>
<dbReference type="AlphaFoldDB" id="A0A845AS77"/>
<evidence type="ECO:0000256" key="13">
    <source>
        <dbReference type="PIRSR" id="PIRSR006769-3"/>
    </source>
</evidence>
<dbReference type="NCBIfam" id="TIGR00326">
    <property type="entry name" value="eubact_ribD"/>
    <property type="match status" value="1"/>
</dbReference>
<dbReference type="InterPro" id="IPR050765">
    <property type="entry name" value="Riboflavin_Biosynth_HTPR"/>
</dbReference>
<feature type="binding site" evidence="12">
    <location>
        <position position="255"/>
    </location>
    <ligand>
        <name>substrate</name>
    </ligand>
</feature>
<keyword evidence="9" id="KW-0511">Multifunctional enzyme</keyword>
<dbReference type="InterPro" id="IPR016193">
    <property type="entry name" value="Cytidine_deaminase-like"/>
</dbReference>
<evidence type="ECO:0000256" key="5">
    <source>
        <dbReference type="ARBA" id="ARBA00007417"/>
    </source>
</evidence>
<feature type="binding site" evidence="12">
    <location>
        <position position="204"/>
    </location>
    <ligand>
        <name>NADP(+)</name>
        <dbReference type="ChEBI" id="CHEBI:58349"/>
    </ligand>
</feature>
<evidence type="ECO:0000313" key="16">
    <source>
        <dbReference type="EMBL" id="MXP34126.1"/>
    </source>
</evidence>
<dbReference type="Gene3D" id="3.40.430.10">
    <property type="entry name" value="Dihydrofolate Reductase, subunit A"/>
    <property type="match status" value="2"/>
</dbReference>
<dbReference type="InterPro" id="IPR002125">
    <property type="entry name" value="CMP_dCMP_dom"/>
</dbReference>
<dbReference type="CDD" id="cd01284">
    <property type="entry name" value="Riboflavin_deaminase-reductase"/>
    <property type="match status" value="1"/>
</dbReference>